<feature type="compositionally biased region" description="Acidic residues" evidence="4">
    <location>
        <begin position="543"/>
        <end position="557"/>
    </location>
</feature>
<dbReference type="GO" id="GO:0016459">
    <property type="term" value="C:myosin complex"/>
    <property type="evidence" value="ECO:0007669"/>
    <property type="project" value="InterPro"/>
</dbReference>
<dbReference type="Gene3D" id="1.10.287.1490">
    <property type="match status" value="1"/>
</dbReference>
<name>A0A1S3K798_LINAN</name>
<dbReference type="RefSeq" id="XP_013418503.1">
    <property type="nucleotide sequence ID" value="XM_013563049.2"/>
</dbReference>
<feature type="region of interest" description="Disordered" evidence="4">
    <location>
        <begin position="528"/>
        <end position="557"/>
    </location>
</feature>
<evidence type="ECO:0000256" key="4">
    <source>
        <dbReference type="SAM" id="MobiDB-lite"/>
    </source>
</evidence>
<evidence type="ECO:0000313" key="7">
    <source>
        <dbReference type="RefSeq" id="XP_013418503.1"/>
    </source>
</evidence>
<keyword evidence="1 3" id="KW-0175">Coiled coil</keyword>
<dbReference type="KEGG" id="lak:106179430"/>
<evidence type="ECO:0000256" key="3">
    <source>
        <dbReference type="SAM" id="Coils"/>
    </source>
</evidence>
<keyword evidence="6" id="KW-1185">Reference proteome</keyword>
<dbReference type="Pfam" id="PF01576">
    <property type="entry name" value="Myosin_tail_1"/>
    <property type="match status" value="1"/>
</dbReference>
<accession>A0A1S3K798</accession>
<dbReference type="OrthoDB" id="5984396at2759"/>
<proteinExistence type="predicted"/>
<feature type="region of interest" description="Disordered" evidence="4">
    <location>
        <begin position="1"/>
        <end position="63"/>
    </location>
</feature>
<dbReference type="PANTHER" id="PTHR46292">
    <property type="entry name" value="COILED-COIL DOMAIN-CONTAINING PROTEIN 102A"/>
    <property type="match status" value="1"/>
</dbReference>
<dbReference type="InParanoid" id="A0A1S3K798"/>
<dbReference type="PANTHER" id="PTHR46292:SF1">
    <property type="entry name" value="COILED-COIL DOMAIN-CONTAINING PROTEIN 102A"/>
    <property type="match status" value="1"/>
</dbReference>
<evidence type="ECO:0000313" key="6">
    <source>
        <dbReference type="Proteomes" id="UP000085678"/>
    </source>
</evidence>
<dbReference type="AlphaFoldDB" id="A0A1S3K798"/>
<dbReference type="InterPro" id="IPR002928">
    <property type="entry name" value="Myosin_tail"/>
</dbReference>
<reference evidence="7" key="1">
    <citation type="submission" date="2025-08" db="UniProtKB">
        <authorList>
            <consortium name="RefSeq"/>
        </authorList>
    </citation>
    <scope>IDENTIFICATION</scope>
    <source>
        <tissue evidence="7">Gonads</tissue>
    </source>
</reference>
<protein>
    <recommendedName>
        <fullName evidence="2">Coiled-coil domain-containing protein 102A</fullName>
    </recommendedName>
</protein>
<feature type="coiled-coil region" evidence="3">
    <location>
        <begin position="275"/>
        <end position="524"/>
    </location>
</feature>
<feature type="compositionally biased region" description="Basic and acidic residues" evidence="4">
    <location>
        <begin position="197"/>
        <end position="218"/>
    </location>
</feature>
<evidence type="ECO:0000259" key="5">
    <source>
        <dbReference type="Pfam" id="PF01576"/>
    </source>
</evidence>
<dbReference type="FunCoup" id="A0A1S3K798">
    <property type="interactions" value="417"/>
</dbReference>
<dbReference type="STRING" id="7574.A0A1S3K798"/>
<feature type="domain" description="Myosin tail" evidence="5">
    <location>
        <begin position="333"/>
        <end position="525"/>
    </location>
</feature>
<dbReference type="GeneID" id="106179430"/>
<organism evidence="6 7">
    <name type="scientific">Lingula anatina</name>
    <name type="common">Brachiopod</name>
    <name type="synonym">Lingula unguis</name>
    <dbReference type="NCBI Taxonomy" id="7574"/>
    <lineage>
        <taxon>Eukaryota</taxon>
        <taxon>Metazoa</taxon>
        <taxon>Spiralia</taxon>
        <taxon>Lophotrochozoa</taxon>
        <taxon>Brachiopoda</taxon>
        <taxon>Linguliformea</taxon>
        <taxon>Lingulata</taxon>
        <taxon>Lingulida</taxon>
        <taxon>Linguloidea</taxon>
        <taxon>Lingulidae</taxon>
        <taxon>Lingula</taxon>
    </lineage>
</organism>
<evidence type="ECO:0000256" key="2">
    <source>
        <dbReference type="ARBA" id="ARBA00040149"/>
    </source>
</evidence>
<gene>
    <name evidence="7" type="primary">LOC106179430</name>
</gene>
<dbReference type="Proteomes" id="UP000085678">
    <property type="component" value="Unplaced"/>
</dbReference>
<feature type="compositionally biased region" description="Gly residues" evidence="4">
    <location>
        <begin position="225"/>
        <end position="235"/>
    </location>
</feature>
<feature type="compositionally biased region" description="Polar residues" evidence="4">
    <location>
        <begin position="1"/>
        <end position="10"/>
    </location>
</feature>
<sequence length="557" mass="63510">MNSRSNNSTPTPIPDVSFVGATPSSQQMMAAPLGGQGNPQPDKGRSETPRMHMQYPPHAPENDWEAREEMRLRELEEARARAAQMEKTMRWWSDCTANWREKWSKVRNERNKAREENRQLRSKLEATVKEFTKIKREKEELLGDNEQLRKQLALYTHADKDRSSVASASSSGGGSSKSTKSHPERDTPTKVTDSVPEQDKITSDNMDLLDRLLPKKTDSSSGGSSSSGGGGGGKIGHSEKHQHTGAGSNRKYTEEIPSQDASWADQRVLMVQLKLDEAQKTVLAERNEKEQMVKTINKLSTDLTSMKTKYDELKKSKHEALKQLNEVKEIHQDELSRVNMELEDESVSRTTMDRRLADLRAELERLQAENAAEWGKRERLDTEKLALERENKKLKVQITDLEEELERKSQQASAVLDSDMKVLQKDVYEKTKELGDLKHAHAKLKKLLQEKNVDLDHAKRRAEQYELEVKKLRGRVEELKKDLANAEDEVDSQSNLARKLQRNCDELQEQTENLQVQVEHLQTRLRNAANPIFPARKSKSFDPDESAEGIDSDEVED</sequence>
<feature type="region of interest" description="Disordered" evidence="4">
    <location>
        <begin position="153"/>
        <end position="258"/>
    </location>
</feature>
<evidence type="ECO:0000256" key="1">
    <source>
        <dbReference type="ARBA" id="ARBA00023054"/>
    </source>
</evidence>